<evidence type="ECO:0000259" key="7">
    <source>
        <dbReference type="Pfam" id="PF14768"/>
    </source>
</evidence>
<comment type="caution">
    <text evidence="8">The sequence shown here is derived from an EMBL/GenBank/DDBJ whole genome shotgun (WGS) entry which is preliminary data.</text>
</comment>
<feature type="domain" description="RPA-interacting protein N-terminal" evidence="6">
    <location>
        <begin position="9"/>
        <end position="44"/>
    </location>
</feature>
<organism evidence="8 9">
    <name type="scientific">Pinctada imbricata</name>
    <name type="common">Atlantic pearl-oyster</name>
    <name type="synonym">Pinctada martensii</name>
    <dbReference type="NCBI Taxonomy" id="66713"/>
    <lineage>
        <taxon>Eukaryota</taxon>
        <taxon>Metazoa</taxon>
        <taxon>Spiralia</taxon>
        <taxon>Lophotrochozoa</taxon>
        <taxon>Mollusca</taxon>
        <taxon>Bivalvia</taxon>
        <taxon>Autobranchia</taxon>
        <taxon>Pteriomorphia</taxon>
        <taxon>Pterioida</taxon>
        <taxon>Pterioidea</taxon>
        <taxon>Pteriidae</taxon>
        <taxon>Pinctada</taxon>
    </lineage>
</organism>
<evidence type="ECO:0000313" key="9">
    <source>
        <dbReference type="Proteomes" id="UP001186944"/>
    </source>
</evidence>
<feature type="domain" description="RPA-interacting protein C-terminal" evidence="7">
    <location>
        <begin position="144"/>
        <end position="217"/>
    </location>
</feature>
<gene>
    <name evidence="8" type="ORF">FSP39_010327</name>
</gene>
<dbReference type="Pfam" id="PF14768">
    <property type="entry name" value="RPA_interact_C"/>
    <property type="match status" value="1"/>
</dbReference>
<keyword evidence="2" id="KW-0479">Metal-binding</keyword>
<dbReference type="GO" id="GO:0005634">
    <property type="term" value="C:nucleus"/>
    <property type="evidence" value="ECO:0007669"/>
    <property type="project" value="UniProtKB-SubCell"/>
</dbReference>
<dbReference type="Pfam" id="PF14766">
    <property type="entry name" value="RPA_interact_N"/>
    <property type="match status" value="1"/>
</dbReference>
<sequence>MSERTRKEHRDLYKAKTPPWKETYRKRCLERLRESRGKLQDRFRKINNKEISKDDDFIGELMKNELRSLQKSAKDSKDIHDEEMIEAGDIDIDSVLALFTDIQEELKKEEMALLQEFEIYEESLRREEHVLCTAIERLCTEEVICPVCKINPLFQNKCVIFCKCGLRLDTEQDCLTLANVKRNLESNIQQHGDSCGETANFTCVQDYGCDNLLMSCQVNIEKYILGFSGYLRFG</sequence>
<accession>A0AA89BM22</accession>
<dbReference type="InterPro" id="IPR028156">
    <property type="entry name" value="RIP"/>
</dbReference>
<dbReference type="InterPro" id="IPR028159">
    <property type="entry name" value="RPA_interact_C_dom"/>
</dbReference>
<keyword evidence="3" id="KW-0863">Zinc-finger</keyword>
<dbReference type="PANTHER" id="PTHR31742:SF1">
    <property type="entry name" value="RPA-INTERACTING PROTEIN"/>
    <property type="match status" value="1"/>
</dbReference>
<evidence type="ECO:0000259" key="6">
    <source>
        <dbReference type="Pfam" id="PF14766"/>
    </source>
</evidence>
<dbReference type="PANTHER" id="PTHR31742">
    <property type="entry name" value="RPA-INTERACTING PROTEIN RPAIN"/>
    <property type="match status" value="1"/>
</dbReference>
<evidence type="ECO:0000256" key="1">
    <source>
        <dbReference type="ARBA" id="ARBA00004123"/>
    </source>
</evidence>
<evidence type="ECO:0000256" key="4">
    <source>
        <dbReference type="ARBA" id="ARBA00022833"/>
    </source>
</evidence>
<evidence type="ECO:0000313" key="8">
    <source>
        <dbReference type="EMBL" id="KAK3084230.1"/>
    </source>
</evidence>
<evidence type="ECO:0000256" key="2">
    <source>
        <dbReference type="ARBA" id="ARBA00022723"/>
    </source>
</evidence>
<dbReference type="GO" id="GO:0006606">
    <property type="term" value="P:protein import into nucleus"/>
    <property type="evidence" value="ECO:0007669"/>
    <property type="project" value="TreeGrafter"/>
</dbReference>
<dbReference type="EMBL" id="VSWD01000013">
    <property type="protein sequence ID" value="KAK3084230.1"/>
    <property type="molecule type" value="Genomic_DNA"/>
</dbReference>
<evidence type="ECO:0008006" key="10">
    <source>
        <dbReference type="Google" id="ProtNLM"/>
    </source>
</evidence>
<proteinExistence type="predicted"/>
<name>A0AA89BM22_PINIB</name>
<dbReference type="Proteomes" id="UP001186944">
    <property type="component" value="Unassembled WGS sequence"/>
</dbReference>
<reference evidence="8" key="1">
    <citation type="submission" date="2019-08" db="EMBL/GenBank/DDBJ databases">
        <title>The improved chromosome-level genome for the pearl oyster Pinctada fucata martensii using PacBio sequencing and Hi-C.</title>
        <authorList>
            <person name="Zheng Z."/>
        </authorList>
    </citation>
    <scope>NUCLEOTIDE SEQUENCE</scope>
    <source>
        <strain evidence="8">ZZ-2019</strain>
        <tissue evidence="8">Adductor muscle</tissue>
    </source>
</reference>
<evidence type="ECO:0000256" key="5">
    <source>
        <dbReference type="ARBA" id="ARBA00023242"/>
    </source>
</evidence>
<dbReference type="InterPro" id="IPR028158">
    <property type="entry name" value="RPA_interact_N_dom"/>
</dbReference>
<keyword evidence="9" id="KW-1185">Reference proteome</keyword>
<keyword evidence="4" id="KW-0862">Zinc</keyword>
<evidence type="ECO:0000256" key="3">
    <source>
        <dbReference type="ARBA" id="ARBA00022771"/>
    </source>
</evidence>
<comment type="subcellular location">
    <subcellularLocation>
        <location evidence="1">Nucleus</location>
    </subcellularLocation>
</comment>
<keyword evidence="5" id="KW-0539">Nucleus</keyword>
<dbReference type="AlphaFoldDB" id="A0AA89BM22"/>
<protein>
    <recommendedName>
        <fullName evidence="10">RPA-interacting protein</fullName>
    </recommendedName>
</protein>
<dbReference type="GO" id="GO:0008270">
    <property type="term" value="F:zinc ion binding"/>
    <property type="evidence" value="ECO:0007669"/>
    <property type="project" value="UniProtKB-KW"/>
</dbReference>